<accession>A0A6A6SW70</accession>
<evidence type="ECO:0000256" key="1">
    <source>
        <dbReference type="SAM" id="MobiDB-lite"/>
    </source>
</evidence>
<sequence>MTPAQRDQQSQSANPQIEPGSKTLKSYSTAQARSAAGLDEPQWQAFYQYTKEEARWVVAQSVDESGEIPRWTGTTVSLKRMSWERVNATLRNNGIQAVSWDTFDWRMATAVRDARESARSKRAATATAARDDAATARPYDPVRDQ</sequence>
<feature type="region of interest" description="Disordered" evidence="1">
    <location>
        <begin position="114"/>
        <end position="145"/>
    </location>
</feature>
<evidence type="ECO:0000313" key="3">
    <source>
        <dbReference type="Proteomes" id="UP000799324"/>
    </source>
</evidence>
<evidence type="ECO:0000313" key="2">
    <source>
        <dbReference type="EMBL" id="KAF2650688.1"/>
    </source>
</evidence>
<reference evidence="2" key="1">
    <citation type="journal article" date="2020" name="Stud. Mycol.">
        <title>101 Dothideomycetes genomes: a test case for predicting lifestyles and emergence of pathogens.</title>
        <authorList>
            <person name="Haridas S."/>
            <person name="Albert R."/>
            <person name="Binder M."/>
            <person name="Bloem J."/>
            <person name="Labutti K."/>
            <person name="Salamov A."/>
            <person name="Andreopoulos B."/>
            <person name="Baker S."/>
            <person name="Barry K."/>
            <person name="Bills G."/>
            <person name="Bluhm B."/>
            <person name="Cannon C."/>
            <person name="Castanera R."/>
            <person name="Culley D."/>
            <person name="Daum C."/>
            <person name="Ezra D."/>
            <person name="Gonzalez J."/>
            <person name="Henrissat B."/>
            <person name="Kuo A."/>
            <person name="Liang C."/>
            <person name="Lipzen A."/>
            <person name="Lutzoni F."/>
            <person name="Magnuson J."/>
            <person name="Mondo S."/>
            <person name="Nolan M."/>
            <person name="Ohm R."/>
            <person name="Pangilinan J."/>
            <person name="Park H.-J."/>
            <person name="Ramirez L."/>
            <person name="Alfaro M."/>
            <person name="Sun H."/>
            <person name="Tritt A."/>
            <person name="Yoshinaga Y."/>
            <person name="Zwiers L.-H."/>
            <person name="Turgeon B."/>
            <person name="Goodwin S."/>
            <person name="Spatafora J."/>
            <person name="Crous P."/>
            <person name="Grigoriev I."/>
        </authorList>
    </citation>
    <scope>NUCLEOTIDE SEQUENCE</scope>
    <source>
        <strain evidence="2">CBS 122681</strain>
    </source>
</reference>
<protein>
    <submittedName>
        <fullName evidence="2">Uncharacterized protein</fullName>
    </submittedName>
</protein>
<dbReference type="EMBL" id="MU004447">
    <property type="protein sequence ID" value="KAF2650688.1"/>
    <property type="molecule type" value="Genomic_DNA"/>
</dbReference>
<gene>
    <name evidence="2" type="ORF">K491DRAFT_782438</name>
</gene>
<feature type="compositionally biased region" description="Polar residues" evidence="1">
    <location>
        <begin position="23"/>
        <end position="32"/>
    </location>
</feature>
<dbReference type="AlphaFoldDB" id="A0A6A6SW70"/>
<feature type="compositionally biased region" description="Polar residues" evidence="1">
    <location>
        <begin position="1"/>
        <end position="15"/>
    </location>
</feature>
<proteinExistence type="predicted"/>
<dbReference type="Proteomes" id="UP000799324">
    <property type="component" value="Unassembled WGS sequence"/>
</dbReference>
<feature type="compositionally biased region" description="Basic and acidic residues" evidence="1">
    <location>
        <begin position="129"/>
        <end position="145"/>
    </location>
</feature>
<feature type="region of interest" description="Disordered" evidence="1">
    <location>
        <begin position="1"/>
        <end position="36"/>
    </location>
</feature>
<organism evidence="2 3">
    <name type="scientific">Lophiostoma macrostomum CBS 122681</name>
    <dbReference type="NCBI Taxonomy" id="1314788"/>
    <lineage>
        <taxon>Eukaryota</taxon>
        <taxon>Fungi</taxon>
        <taxon>Dikarya</taxon>
        <taxon>Ascomycota</taxon>
        <taxon>Pezizomycotina</taxon>
        <taxon>Dothideomycetes</taxon>
        <taxon>Pleosporomycetidae</taxon>
        <taxon>Pleosporales</taxon>
        <taxon>Lophiostomataceae</taxon>
        <taxon>Lophiostoma</taxon>
    </lineage>
</organism>
<keyword evidence="3" id="KW-1185">Reference proteome</keyword>
<name>A0A6A6SW70_9PLEO</name>